<protein>
    <submittedName>
        <fullName evidence="2">Uncharacterized protein</fullName>
    </submittedName>
</protein>
<organism evidence="2">
    <name type="scientific">Octopus bimaculoides</name>
    <name type="common">California two-spotted octopus</name>
    <dbReference type="NCBI Taxonomy" id="37653"/>
    <lineage>
        <taxon>Eukaryota</taxon>
        <taxon>Metazoa</taxon>
        <taxon>Spiralia</taxon>
        <taxon>Lophotrochozoa</taxon>
        <taxon>Mollusca</taxon>
        <taxon>Cephalopoda</taxon>
        <taxon>Coleoidea</taxon>
        <taxon>Octopodiformes</taxon>
        <taxon>Octopoda</taxon>
        <taxon>Incirrata</taxon>
        <taxon>Octopodidae</taxon>
        <taxon>Octopus</taxon>
    </lineage>
</organism>
<gene>
    <name evidence="2" type="ORF">OCBIM_22021711mg</name>
</gene>
<sequence length="77" mass="8636">DEDDEDEDDEDEDDEDEDDEDEDDEEEAEEEEEEELEYGFGSISGSGINAIAVDDDKNARDEACSSRCDRHGGRLDG</sequence>
<feature type="region of interest" description="Disordered" evidence="1">
    <location>
        <begin position="1"/>
        <end position="77"/>
    </location>
</feature>
<feature type="non-terminal residue" evidence="2">
    <location>
        <position position="77"/>
    </location>
</feature>
<reference evidence="2" key="1">
    <citation type="submission" date="2015-07" db="EMBL/GenBank/DDBJ databases">
        <title>MeaNS - Measles Nucleotide Surveillance Program.</title>
        <authorList>
            <person name="Tran T."/>
            <person name="Druce J."/>
        </authorList>
    </citation>
    <scope>NUCLEOTIDE SEQUENCE</scope>
    <source>
        <strain evidence="2">UCB-OBI-ISO-001</strain>
        <tissue evidence="2">Gonad</tissue>
    </source>
</reference>
<accession>A0A0L8FGG3</accession>
<proteinExistence type="predicted"/>
<feature type="compositionally biased region" description="Basic and acidic residues" evidence="1">
    <location>
        <begin position="54"/>
        <end position="77"/>
    </location>
</feature>
<feature type="non-terminal residue" evidence="2">
    <location>
        <position position="1"/>
    </location>
</feature>
<dbReference type="AlphaFoldDB" id="A0A0L8FGG3"/>
<evidence type="ECO:0000256" key="1">
    <source>
        <dbReference type="SAM" id="MobiDB-lite"/>
    </source>
</evidence>
<name>A0A0L8FGG3_OCTBM</name>
<evidence type="ECO:0000313" key="2">
    <source>
        <dbReference type="EMBL" id="KOF62798.1"/>
    </source>
</evidence>
<feature type="compositionally biased region" description="Acidic residues" evidence="1">
    <location>
        <begin position="1"/>
        <end position="37"/>
    </location>
</feature>
<dbReference type="EMBL" id="KQ432289">
    <property type="protein sequence ID" value="KOF62798.1"/>
    <property type="molecule type" value="Genomic_DNA"/>
</dbReference>